<dbReference type="SUPFAM" id="SSF54593">
    <property type="entry name" value="Glyoxalase/Bleomycin resistance protein/Dihydroxybiphenyl dioxygenase"/>
    <property type="match status" value="1"/>
</dbReference>
<keyword evidence="6" id="KW-1185">Reference proteome</keyword>
<evidence type="ECO:0000259" key="4">
    <source>
        <dbReference type="PROSITE" id="PS51819"/>
    </source>
</evidence>
<evidence type="ECO:0000313" key="5">
    <source>
        <dbReference type="EMBL" id="RWX76788.1"/>
    </source>
</evidence>
<dbReference type="Proteomes" id="UP000287687">
    <property type="component" value="Unassembled WGS sequence"/>
</dbReference>
<dbReference type="CDD" id="cd08349">
    <property type="entry name" value="BLMA_like"/>
    <property type="match status" value="1"/>
</dbReference>
<feature type="domain" description="VOC" evidence="4">
    <location>
        <begin position="66"/>
        <end position="180"/>
    </location>
</feature>
<dbReference type="InterPro" id="IPR045517">
    <property type="entry name" value="Glyoxalase_8"/>
</dbReference>
<dbReference type="Pfam" id="PF19581">
    <property type="entry name" value="Glyoxalase_7"/>
    <property type="match status" value="1"/>
</dbReference>
<keyword evidence="3" id="KW-0046">Antibiotic resistance</keyword>
<dbReference type="InterPro" id="IPR037523">
    <property type="entry name" value="VOC_core"/>
</dbReference>
<evidence type="ECO:0000256" key="1">
    <source>
        <dbReference type="ARBA" id="ARBA00011051"/>
    </source>
</evidence>
<dbReference type="GO" id="GO:0046677">
    <property type="term" value="P:response to antibiotic"/>
    <property type="evidence" value="ECO:0007669"/>
    <property type="project" value="UniProtKB-KW"/>
</dbReference>
<reference evidence="5 6" key="1">
    <citation type="submission" date="2019-01" db="EMBL/GenBank/DDBJ databases">
        <title>The draft genome of Rhizobium sp. 24NR.</title>
        <authorList>
            <person name="Liu L."/>
            <person name="Liang L."/>
            <person name="Shi S."/>
            <person name="Xu L."/>
            <person name="Wang X."/>
            <person name="Li L."/>
            <person name="Zhang X."/>
        </authorList>
    </citation>
    <scope>NUCLEOTIDE SEQUENCE [LARGE SCALE GENOMIC DNA]</scope>
    <source>
        <strain evidence="5 6">24NR</strain>
    </source>
</reference>
<evidence type="ECO:0000313" key="6">
    <source>
        <dbReference type="Proteomes" id="UP000287687"/>
    </source>
</evidence>
<dbReference type="Pfam" id="PF20066">
    <property type="entry name" value="Glyoxalase_8"/>
    <property type="match status" value="1"/>
</dbReference>
<dbReference type="InterPro" id="IPR000335">
    <property type="entry name" value="Bleomycin-R"/>
</dbReference>
<protein>
    <recommendedName>
        <fullName evidence="2">Bleomycin resistance protein</fullName>
    </recommendedName>
</protein>
<dbReference type="AlphaFoldDB" id="A0A444LF17"/>
<comment type="caution">
    <text evidence="5">The sequence shown here is derived from an EMBL/GenBank/DDBJ whole genome shotgun (WGS) entry which is preliminary data.</text>
</comment>
<dbReference type="InterPro" id="IPR029068">
    <property type="entry name" value="Glyas_Bleomycin-R_OHBP_Dase"/>
</dbReference>
<gene>
    <name evidence="5" type="ORF">EPK99_14015</name>
</gene>
<comment type="similarity">
    <text evidence="1">Belongs to the bleomycin resistance protein family.</text>
</comment>
<dbReference type="OrthoDB" id="9803104at2"/>
<sequence length="186" mass="21426">MRDFRDAKLMAKTLREALAERKIELTHSQALELVAAQFGYDDWNIFAALIAAENPKHRRPDEISIQPAIPIFRIFSVDKAMEFYRDFLGFTVDWEHRFGDNFPLYCQVSRNGMLMHLSEHAGDASPGARAFVPMQGIRQFHAELIGKDYRYMKPGLEQAAWGLELTVTDPFSNRISFCEREIKPDA</sequence>
<evidence type="ECO:0000256" key="2">
    <source>
        <dbReference type="ARBA" id="ARBA00021572"/>
    </source>
</evidence>
<dbReference type="PROSITE" id="PS51819">
    <property type="entry name" value="VOC"/>
    <property type="match status" value="1"/>
</dbReference>
<name>A0A444LF17_9HYPH</name>
<dbReference type="Gene3D" id="3.10.180.10">
    <property type="entry name" value="2,3-Dihydroxybiphenyl 1,2-Dioxygenase, domain 1"/>
    <property type="match status" value="1"/>
</dbReference>
<evidence type="ECO:0000256" key="3">
    <source>
        <dbReference type="ARBA" id="ARBA00023251"/>
    </source>
</evidence>
<accession>A0A444LF17</accession>
<dbReference type="RefSeq" id="WP_128443705.1">
    <property type="nucleotide sequence ID" value="NZ_SBIP01000003.1"/>
</dbReference>
<organism evidence="5 6">
    <name type="scientific">Neorhizobium lilium</name>
    <dbReference type="NCBI Taxonomy" id="2503024"/>
    <lineage>
        <taxon>Bacteria</taxon>
        <taxon>Pseudomonadati</taxon>
        <taxon>Pseudomonadota</taxon>
        <taxon>Alphaproteobacteria</taxon>
        <taxon>Hyphomicrobiales</taxon>
        <taxon>Rhizobiaceae</taxon>
        <taxon>Rhizobium/Agrobacterium group</taxon>
        <taxon>Neorhizobium</taxon>
    </lineage>
</organism>
<proteinExistence type="inferred from homology"/>
<dbReference type="EMBL" id="SBIP01000003">
    <property type="protein sequence ID" value="RWX76788.1"/>
    <property type="molecule type" value="Genomic_DNA"/>
</dbReference>